<protein>
    <recommendedName>
        <fullName evidence="2">DUF5723 domain-containing protein</fullName>
    </recommendedName>
</protein>
<name>A0ABY3ABY7_9FLAO</name>
<organism evidence="3 4">
    <name type="scientific">Arenibacter algicola</name>
    <dbReference type="NCBI Taxonomy" id="616991"/>
    <lineage>
        <taxon>Bacteria</taxon>
        <taxon>Pseudomonadati</taxon>
        <taxon>Bacteroidota</taxon>
        <taxon>Flavobacteriia</taxon>
        <taxon>Flavobacteriales</taxon>
        <taxon>Flavobacteriaceae</taxon>
        <taxon>Arenibacter</taxon>
    </lineage>
</organism>
<gene>
    <name evidence="3" type="ORF">GQ41_2672</name>
</gene>
<feature type="domain" description="DUF5723" evidence="2">
    <location>
        <begin position="41"/>
        <end position="414"/>
    </location>
</feature>
<dbReference type="Proteomes" id="UP000315363">
    <property type="component" value="Unassembled WGS sequence"/>
</dbReference>
<evidence type="ECO:0000259" key="2">
    <source>
        <dbReference type="Pfam" id="PF18990"/>
    </source>
</evidence>
<sequence>MKKIILSLVLFSATTLTVLSQYYQGFENDNFNGLHGVLINPANIVDSRIKSEINIFSTQIQVGTDYTPLTLDNFINIINEDSFTVFPKDDNELLLNLELFGPSFMFNLTKKSSIGLLSRVRIYNNSRNLNANLYEDLTSGFDDEDFDFNMMNLDQTLHAWGEIGLTYGRILTDKDNNFLKAGITLKYLLGGGVVQATSNSFSGDYVYNENDPPQSLINLNGDLSYMMSYNEDEDPFSSITPGFGTDIGLIYEYRPESTRTIAEDRNGKGFNKYKLKIGVAILDIGHITYKDQEQTDYTLNGSVTAEEAENDIGQALEDNYPGTTTVKDIKVSLPTALQINIDYRITHRVYTSVNYNTSLLEADKPYNNIGQNILSISPRFETRFFSLYLPVSFSELGGTAIGTGFRLGPLVIGSGTILSTLFSDNAKSANIYAGLKVPIYQKRKSKLENDTLTPGTVN</sequence>
<evidence type="ECO:0000256" key="1">
    <source>
        <dbReference type="SAM" id="SignalP"/>
    </source>
</evidence>
<dbReference type="EMBL" id="VHIF01000001">
    <property type="protein sequence ID" value="TQO38039.1"/>
    <property type="molecule type" value="Genomic_DNA"/>
</dbReference>
<keyword evidence="4" id="KW-1185">Reference proteome</keyword>
<feature type="signal peptide" evidence="1">
    <location>
        <begin position="1"/>
        <end position="20"/>
    </location>
</feature>
<dbReference type="RefSeq" id="WP_142189780.1">
    <property type="nucleotide sequence ID" value="NZ_VHIF01000001.1"/>
</dbReference>
<comment type="caution">
    <text evidence="3">The sequence shown here is derived from an EMBL/GenBank/DDBJ whole genome shotgun (WGS) entry which is preliminary data.</text>
</comment>
<accession>A0ABY3ABY7</accession>
<keyword evidence="1" id="KW-0732">Signal</keyword>
<proteinExistence type="predicted"/>
<evidence type="ECO:0000313" key="4">
    <source>
        <dbReference type="Proteomes" id="UP000315363"/>
    </source>
</evidence>
<reference evidence="3 4" key="1">
    <citation type="submission" date="2019-06" db="EMBL/GenBank/DDBJ databases">
        <title>A large-scale integrated study on North Sea by COGITO (Coastal Microbe Genomic &amp; Taxonomic Observatory).</title>
        <authorList>
            <person name="Teeling H."/>
        </authorList>
    </citation>
    <scope>NUCLEOTIDE SEQUENCE [LARGE SCALE GENOMIC DNA]</scope>
    <source>
        <strain evidence="3 4">MAR_2009_79</strain>
    </source>
</reference>
<evidence type="ECO:0000313" key="3">
    <source>
        <dbReference type="EMBL" id="TQO38039.1"/>
    </source>
</evidence>
<feature type="chain" id="PRO_5047350394" description="DUF5723 domain-containing protein" evidence="1">
    <location>
        <begin position="21"/>
        <end position="458"/>
    </location>
</feature>
<dbReference type="InterPro" id="IPR043781">
    <property type="entry name" value="DUF5723"/>
</dbReference>
<dbReference type="Pfam" id="PF18990">
    <property type="entry name" value="DUF5723"/>
    <property type="match status" value="1"/>
</dbReference>